<dbReference type="InterPro" id="IPR039672">
    <property type="entry name" value="MFS_2"/>
</dbReference>
<feature type="transmembrane region" description="Helical" evidence="2">
    <location>
        <begin position="265"/>
        <end position="284"/>
    </location>
</feature>
<dbReference type="Pfam" id="PF13347">
    <property type="entry name" value="MFS_2"/>
    <property type="match status" value="2"/>
</dbReference>
<keyword evidence="2" id="KW-0812">Transmembrane</keyword>
<comment type="similarity">
    <text evidence="1">Belongs to the major facilitator superfamily.</text>
</comment>
<organism evidence="5">
    <name type="scientific">Hymenolepis diminuta</name>
    <name type="common">Rat tapeworm</name>
    <dbReference type="NCBI Taxonomy" id="6216"/>
    <lineage>
        <taxon>Eukaryota</taxon>
        <taxon>Metazoa</taxon>
        <taxon>Spiralia</taxon>
        <taxon>Lophotrochozoa</taxon>
        <taxon>Platyhelminthes</taxon>
        <taxon>Cestoda</taxon>
        <taxon>Eucestoda</taxon>
        <taxon>Cyclophyllidea</taxon>
        <taxon>Hymenolepididae</taxon>
        <taxon>Hymenolepis</taxon>
    </lineage>
</organism>
<proteinExistence type="inferred from homology"/>
<reference evidence="3 4" key="2">
    <citation type="submission" date="2018-11" db="EMBL/GenBank/DDBJ databases">
        <authorList>
            <consortium name="Pathogen Informatics"/>
        </authorList>
    </citation>
    <scope>NUCLEOTIDE SEQUENCE [LARGE SCALE GENOMIC DNA]</scope>
</reference>
<accession>A0A0R3SRM5</accession>
<dbReference type="SUPFAM" id="SSF103473">
    <property type="entry name" value="MFS general substrate transporter"/>
    <property type="match status" value="1"/>
</dbReference>
<keyword evidence="2" id="KW-0472">Membrane</keyword>
<reference evidence="5" key="1">
    <citation type="submission" date="2017-02" db="UniProtKB">
        <authorList>
            <consortium name="WormBaseParasite"/>
        </authorList>
    </citation>
    <scope>IDENTIFICATION</scope>
</reference>
<dbReference type="OrthoDB" id="197206at2759"/>
<dbReference type="PANTHER" id="PTHR11328">
    <property type="entry name" value="MAJOR FACILITATOR SUPERFAMILY DOMAIN-CONTAINING PROTEIN"/>
    <property type="match status" value="1"/>
</dbReference>
<sequence length="415" mass="46216">MTSKTNEISISDDNSIDYETGEKPETRNHLPLWRRLAFGVGGIPMQLMQNISGFFLPLFLLEVVDLPAKHLSIILFTSRAIDAFTDPIMGYLVLKTRSRFGQKRPWMIFSTPVWVIAFFFLYYAIEGSPGAKLGMYLITNCLIQIGLTAYHVPFSSMTMVLTVNPKERDVLTAFRVAVFGSIISPYRTVASCEEMNINTMSNFTTLSPSSVAGDAEFCQSNLALFVTYTIKMTNYLNYGIMSLLLVTILLIPLAQLLLKKIGKKCTSIISILNAYPLLLTTYFLPEKPHLAVFFFMMVWFSVTLSVAMLLPWSMLPDVIDAFELEHGHRSESVFYSVIVFCNKLAVGIALAISAGILGIFGYNSTEKCNQPPSVGQALRLLSSVVPIALLIPRTESPYAGTSRSNSVNKFEVESF</sequence>
<dbReference type="EMBL" id="UYSG01010988">
    <property type="protein sequence ID" value="VDL60156.1"/>
    <property type="molecule type" value="Genomic_DNA"/>
</dbReference>
<dbReference type="Proteomes" id="UP000274504">
    <property type="component" value="Unassembled WGS sequence"/>
</dbReference>
<dbReference type="WBParaSite" id="HDID_0000784001-mRNA-1">
    <property type="protein sequence ID" value="HDID_0000784001-mRNA-1"/>
    <property type="gene ID" value="HDID_0000784001"/>
</dbReference>
<dbReference type="PANTHER" id="PTHR11328:SF24">
    <property type="entry name" value="MAJOR FACILITATOR SUPERFAMILY (MFS) PROFILE DOMAIN-CONTAINING PROTEIN"/>
    <property type="match status" value="1"/>
</dbReference>
<evidence type="ECO:0000256" key="1">
    <source>
        <dbReference type="ARBA" id="ARBA00008335"/>
    </source>
</evidence>
<dbReference type="Gene3D" id="1.20.1250.20">
    <property type="entry name" value="MFS general substrate transporter like domains"/>
    <property type="match status" value="1"/>
</dbReference>
<gene>
    <name evidence="3" type="ORF">HDID_LOCUS7838</name>
</gene>
<evidence type="ECO:0000313" key="4">
    <source>
        <dbReference type="Proteomes" id="UP000274504"/>
    </source>
</evidence>
<dbReference type="AlphaFoldDB" id="A0A0R3SRM5"/>
<dbReference type="GO" id="GO:0005886">
    <property type="term" value="C:plasma membrane"/>
    <property type="evidence" value="ECO:0007669"/>
    <property type="project" value="TreeGrafter"/>
</dbReference>
<dbReference type="GO" id="GO:0008643">
    <property type="term" value="P:carbohydrate transport"/>
    <property type="evidence" value="ECO:0007669"/>
    <property type="project" value="InterPro"/>
</dbReference>
<feature type="transmembrane region" description="Helical" evidence="2">
    <location>
        <begin position="235"/>
        <end position="258"/>
    </location>
</feature>
<dbReference type="STRING" id="6216.A0A0R3SRM5"/>
<feature type="transmembrane region" description="Helical" evidence="2">
    <location>
        <begin position="106"/>
        <end position="125"/>
    </location>
</feature>
<dbReference type="GO" id="GO:0015293">
    <property type="term" value="F:symporter activity"/>
    <property type="evidence" value="ECO:0007669"/>
    <property type="project" value="InterPro"/>
</dbReference>
<keyword evidence="2" id="KW-1133">Transmembrane helix</keyword>
<evidence type="ECO:0000256" key="2">
    <source>
        <dbReference type="SAM" id="Phobius"/>
    </source>
</evidence>
<feature type="transmembrane region" description="Helical" evidence="2">
    <location>
        <begin position="290"/>
        <end position="312"/>
    </location>
</feature>
<evidence type="ECO:0000313" key="5">
    <source>
        <dbReference type="WBParaSite" id="HDID_0000784001-mRNA-1"/>
    </source>
</evidence>
<dbReference type="InterPro" id="IPR036259">
    <property type="entry name" value="MFS_trans_sf"/>
</dbReference>
<feature type="transmembrane region" description="Helical" evidence="2">
    <location>
        <begin position="333"/>
        <end position="362"/>
    </location>
</feature>
<name>A0A0R3SRM5_HYMDI</name>
<protein>
    <submittedName>
        <fullName evidence="5">MFS_1_like domain-containing protein</fullName>
    </submittedName>
</protein>
<evidence type="ECO:0000313" key="3">
    <source>
        <dbReference type="EMBL" id="VDL60156.1"/>
    </source>
</evidence>